<dbReference type="PROSITE" id="PS51257">
    <property type="entry name" value="PROKAR_LIPOPROTEIN"/>
    <property type="match status" value="1"/>
</dbReference>
<dbReference type="Gene3D" id="3.40.190.10">
    <property type="entry name" value="Periplasmic binding protein-like II"/>
    <property type="match status" value="2"/>
</dbReference>
<dbReference type="InterPro" id="IPR050490">
    <property type="entry name" value="Bact_solute-bd_prot1"/>
</dbReference>
<accession>A0A1G9TSI7</accession>
<evidence type="ECO:0000313" key="3">
    <source>
        <dbReference type="Proteomes" id="UP000187651"/>
    </source>
</evidence>
<evidence type="ECO:0000313" key="2">
    <source>
        <dbReference type="EMBL" id="SDM50690.1"/>
    </source>
</evidence>
<feature type="signal peptide" evidence="1">
    <location>
        <begin position="1"/>
        <end position="23"/>
    </location>
</feature>
<dbReference type="SUPFAM" id="SSF53850">
    <property type="entry name" value="Periplasmic binding protein-like II"/>
    <property type="match status" value="1"/>
</dbReference>
<dbReference type="AlphaFoldDB" id="A0A1G9TSI7"/>
<dbReference type="Proteomes" id="UP000187651">
    <property type="component" value="Unassembled WGS sequence"/>
</dbReference>
<protein>
    <submittedName>
        <fullName evidence="2">Multiple sugar transport system substrate-binding protein/putative aldouronate transport system substrate-binding protein</fullName>
    </submittedName>
</protein>
<dbReference type="PANTHER" id="PTHR43649">
    <property type="entry name" value="ARABINOSE-BINDING PROTEIN-RELATED"/>
    <property type="match status" value="1"/>
</dbReference>
<keyword evidence="2" id="KW-0813">Transport</keyword>
<gene>
    <name evidence="2" type="ORF">SAMN05216544_0476</name>
</gene>
<keyword evidence="1" id="KW-0732">Signal</keyword>
<sequence>MKKTIKKLTAVGLTLTSVMGLVACGASNSSSDDSKSKSVDWSSVEKPGTFSVMVDGTVVKDTNGGQAFYDYLAELTGLDIEWIRPEHSAYYDQVASTFASGDIPDVVLLSSDYLALYANNGYLWDMTDAWENSETKNSGRLISAAEKIEAANVVLGADGESAMYGFSPFRGNGCCTYIKASWLKAAGLSVDDVKDKTLTYSEYYDILKKMKDASSSDYVISAPGWIGTEAPYTNYLPEFYQDAEYTFYKNADGEYVDGFSEEAMQDALQRIQDAVKDGIIDSETEGQTTSQARNKFYSTDPSTESGVFTYWAGTWADTLVTNLANKGLDSELVAIYPIEELGTYTERLSTAWCITSAAADAGKAEGIYKYFIDTMLDGGDVQMAWEYGAKGTHWDDKAETVTLATAKEGDAVKSYTYSEGEFHFLPSPEDPTTLMKKNHIDPVLAIASFNGTDPGAKSLTENVTENFEMFSSHSDVATPLPMTETLGNNITDINTARNEVISKVALGQMTVEDGMKYYTDTVGSKVEAVLKSLNSLGE</sequence>
<reference evidence="3" key="1">
    <citation type="submission" date="2016-10" db="EMBL/GenBank/DDBJ databases">
        <authorList>
            <person name="Varghese N."/>
            <person name="Submissions S."/>
        </authorList>
    </citation>
    <scope>NUCLEOTIDE SEQUENCE [LARGE SCALE GENOMIC DNA]</scope>
    <source>
        <strain evidence="3">M83</strain>
    </source>
</reference>
<proteinExistence type="predicted"/>
<dbReference type="PANTHER" id="PTHR43649:SF12">
    <property type="entry name" value="DIACETYLCHITOBIOSE BINDING PROTEIN DASA"/>
    <property type="match status" value="1"/>
</dbReference>
<dbReference type="OrthoDB" id="2650856at2"/>
<organism evidence="2 3">
    <name type="scientific">Lachnospira pectinoschiza</name>
    <dbReference type="NCBI Taxonomy" id="28052"/>
    <lineage>
        <taxon>Bacteria</taxon>
        <taxon>Bacillati</taxon>
        <taxon>Bacillota</taxon>
        <taxon>Clostridia</taxon>
        <taxon>Lachnospirales</taxon>
        <taxon>Lachnospiraceae</taxon>
        <taxon>Lachnospira</taxon>
    </lineage>
</organism>
<dbReference type="RefSeq" id="WP_074520746.1">
    <property type="nucleotide sequence ID" value="NZ_FNHZ01000001.1"/>
</dbReference>
<dbReference type="EMBL" id="FNHZ01000001">
    <property type="protein sequence ID" value="SDM50690.1"/>
    <property type="molecule type" value="Genomic_DNA"/>
</dbReference>
<keyword evidence="2" id="KW-0762">Sugar transport</keyword>
<keyword evidence="3" id="KW-1185">Reference proteome</keyword>
<name>A0A1G9TSI7_9FIRM</name>
<evidence type="ECO:0000256" key="1">
    <source>
        <dbReference type="SAM" id="SignalP"/>
    </source>
</evidence>
<feature type="chain" id="PRO_5038924572" evidence="1">
    <location>
        <begin position="24"/>
        <end position="538"/>
    </location>
</feature>